<dbReference type="GO" id="GO:0004252">
    <property type="term" value="F:serine-type endopeptidase activity"/>
    <property type="evidence" value="ECO:0007669"/>
    <property type="project" value="InterPro"/>
</dbReference>
<gene>
    <name evidence="10" type="ORF">PHMEG_00020258</name>
</gene>
<organism evidence="10 11">
    <name type="scientific">Phytophthora megakarya</name>
    <dbReference type="NCBI Taxonomy" id="4795"/>
    <lineage>
        <taxon>Eukaryota</taxon>
        <taxon>Sar</taxon>
        <taxon>Stramenopiles</taxon>
        <taxon>Oomycota</taxon>
        <taxon>Peronosporomycetes</taxon>
        <taxon>Peronosporales</taxon>
        <taxon>Peronosporaceae</taxon>
        <taxon>Phytophthora</taxon>
    </lineage>
</organism>
<evidence type="ECO:0000256" key="4">
    <source>
        <dbReference type="ARBA" id="ARBA00022729"/>
    </source>
</evidence>
<keyword evidence="6" id="KW-1015">Disulfide bond</keyword>
<keyword evidence="7" id="KW-0325">Glycoprotein</keyword>
<evidence type="ECO:0000256" key="3">
    <source>
        <dbReference type="ARBA" id="ARBA00022525"/>
    </source>
</evidence>
<dbReference type="InterPro" id="IPR009003">
    <property type="entry name" value="Peptidase_S1_PA"/>
</dbReference>
<evidence type="ECO:0000256" key="5">
    <source>
        <dbReference type="ARBA" id="ARBA00023026"/>
    </source>
</evidence>
<keyword evidence="5" id="KW-0843">Virulence</keyword>
<dbReference type="STRING" id="4795.A0A225VRC1"/>
<proteinExistence type="inferred from homology"/>
<dbReference type="SMART" id="SM00020">
    <property type="entry name" value="Tryp_SPc"/>
    <property type="match status" value="1"/>
</dbReference>
<dbReference type="PANTHER" id="PTHR24276:SF98">
    <property type="entry name" value="FI18310P1-RELATED"/>
    <property type="match status" value="1"/>
</dbReference>
<dbReference type="Pfam" id="PF00089">
    <property type="entry name" value="Trypsin"/>
    <property type="match status" value="1"/>
</dbReference>
<dbReference type="Proteomes" id="UP000198211">
    <property type="component" value="Unassembled WGS sequence"/>
</dbReference>
<reference evidence="11" key="1">
    <citation type="submission" date="2017-03" db="EMBL/GenBank/DDBJ databases">
        <title>Phytopthora megakarya and P. palmivora, two closely related causual agents of cacao black pod achieved similar genome size and gene model numbers by different mechanisms.</title>
        <authorList>
            <person name="Ali S."/>
            <person name="Shao J."/>
            <person name="Larry D.J."/>
            <person name="Kronmiller B."/>
            <person name="Shen D."/>
            <person name="Strem M.D."/>
            <person name="Melnick R.L."/>
            <person name="Guiltinan M.J."/>
            <person name="Tyler B.M."/>
            <person name="Meinhardt L.W."/>
            <person name="Bailey B.A."/>
        </authorList>
    </citation>
    <scope>NUCLEOTIDE SEQUENCE [LARGE SCALE GENOMIC DNA]</scope>
    <source>
        <strain evidence="11">zdho120</strain>
    </source>
</reference>
<dbReference type="InterPro" id="IPR001314">
    <property type="entry name" value="Peptidase_S1A"/>
</dbReference>
<evidence type="ECO:0000256" key="8">
    <source>
        <dbReference type="SAM" id="SignalP"/>
    </source>
</evidence>
<dbReference type="AlphaFoldDB" id="A0A225VRC1"/>
<feature type="domain" description="Peptidase S1" evidence="9">
    <location>
        <begin position="32"/>
        <end position="260"/>
    </location>
</feature>
<evidence type="ECO:0000256" key="7">
    <source>
        <dbReference type="ARBA" id="ARBA00023180"/>
    </source>
</evidence>
<evidence type="ECO:0000259" key="9">
    <source>
        <dbReference type="PROSITE" id="PS50240"/>
    </source>
</evidence>
<evidence type="ECO:0000256" key="1">
    <source>
        <dbReference type="ARBA" id="ARBA00004613"/>
    </source>
</evidence>
<dbReference type="PROSITE" id="PS50240">
    <property type="entry name" value="TRYPSIN_DOM"/>
    <property type="match status" value="1"/>
</dbReference>
<keyword evidence="4 8" id="KW-0732">Signal</keyword>
<evidence type="ECO:0000313" key="10">
    <source>
        <dbReference type="EMBL" id="OWZ07357.1"/>
    </source>
</evidence>
<comment type="subcellular location">
    <subcellularLocation>
        <location evidence="1">Secreted</location>
    </subcellularLocation>
</comment>
<dbReference type="CDD" id="cd00190">
    <property type="entry name" value="Tryp_SPc"/>
    <property type="match status" value="1"/>
</dbReference>
<dbReference type="Gene3D" id="2.40.10.10">
    <property type="entry name" value="Trypsin-like serine proteases"/>
    <property type="match status" value="1"/>
</dbReference>
<feature type="chain" id="PRO_5012781967" evidence="8">
    <location>
        <begin position="23"/>
        <end position="265"/>
    </location>
</feature>
<sequence>MQTTFFAVASIAFALACNPVDAALESSQRKLIVGGTVVSTKAKAKTYTVGLRGTSNGTNFCGGSLVSPIHVLTTSSCTQNDIRWASIGSLYLDGTKDGEQIKVVSVMNHANYSVNMASSNDFALLELDTPSTFKPVKLAAADDSDFEAGVPSTALGWGSTTEGGTASKKLRSVELPLISDKECKQVAAIDETMVCAGGVISKDVCAGDYGGPLVIKSGGKDVLIGVVSWNKDGSCGAGPYFPSVYSRVSSARSWIDPIIGGSCFD</sequence>
<dbReference type="OrthoDB" id="100840at2759"/>
<dbReference type="InterPro" id="IPR043504">
    <property type="entry name" value="Peptidase_S1_PA_chymotrypsin"/>
</dbReference>
<dbReference type="SUPFAM" id="SSF50494">
    <property type="entry name" value="Trypsin-like serine proteases"/>
    <property type="match status" value="1"/>
</dbReference>
<feature type="signal peptide" evidence="8">
    <location>
        <begin position="1"/>
        <end position="22"/>
    </location>
</feature>
<dbReference type="InterPro" id="IPR050430">
    <property type="entry name" value="Peptidase_S1"/>
</dbReference>
<protein>
    <submittedName>
        <fullName evidence="10">Serine protease trypsin-like protein</fullName>
    </submittedName>
</protein>
<evidence type="ECO:0000256" key="2">
    <source>
        <dbReference type="ARBA" id="ARBA00007664"/>
    </source>
</evidence>
<dbReference type="EMBL" id="NBNE01003571">
    <property type="protein sequence ID" value="OWZ07357.1"/>
    <property type="molecule type" value="Genomic_DNA"/>
</dbReference>
<keyword evidence="10" id="KW-0645">Protease</keyword>
<dbReference type="GO" id="GO:0006508">
    <property type="term" value="P:proteolysis"/>
    <property type="evidence" value="ECO:0007669"/>
    <property type="project" value="UniProtKB-KW"/>
</dbReference>
<dbReference type="FunFam" id="2.40.10.10:FF:000156">
    <property type="entry name" value="MIP06385p"/>
    <property type="match status" value="1"/>
</dbReference>
<dbReference type="InterPro" id="IPR001254">
    <property type="entry name" value="Trypsin_dom"/>
</dbReference>
<evidence type="ECO:0000313" key="11">
    <source>
        <dbReference type="Proteomes" id="UP000198211"/>
    </source>
</evidence>
<accession>A0A225VRC1</accession>
<dbReference type="GO" id="GO:0005576">
    <property type="term" value="C:extracellular region"/>
    <property type="evidence" value="ECO:0007669"/>
    <property type="project" value="UniProtKB-SubCell"/>
</dbReference>
<comment type="caution">
    <text evidence="10">The sequence shown here is derived from an EMBL/GenBank/DDBJ whole genome shotgun (WGS) entry which is preliminary data.</text>
</comment>
<comment type="similarity">
    <text evidence="2">Belongs to the peptidase S1 family.</text>
</comment>
<name>A0A225VRC1_9STRA</name>
<evidence type="ECO:0000256" key="6">
    <source>
        <dbReference type="ARBA" id="ARBA00023157"/>
    </source>
</evidence>
<dbReference type="PRINTS" id="PR00722">
    <property type="entry name" value="CHYMOTRYPSIN"/>
</dbReference>
<dbReference type="PANTHER" id="PTHR24276">
    <property type="entry name" value="POLYSERASE-RELATED"/>
    <property type="match status" value="1"/>
</dbReference>
<keyword evidence="3" id="KW-0964">Secreted</keyword>
<keyword evidence="11" id="KW-1185">Reference proteome</keyword>
<keyword evidence="10" id="KW-0378">Hydrolase</keyword>